<dbReference type="EMBL" id="JAEUBG010000534">
    <property type="protein sequence ID" value="KAH3688058.1"/>
    <property type="molecule type" value="Genomic_DNA"/>
</dbReference>
<protein>
    <submittedName>
        <fullName evidence="1">Uncharacterized protein</fullName>
    </submittedName>
</protein>
<dbReference type="Proteomes" id="UP000774326">
    <property type="component" value="Unassembled WGS sequence"/>
</dbReference>
<accession>A0A9P8QBU1</accession>
<gene>
    <name evidence="1" type="ORF">WICPIJ_000951</name>
</gene>
<reference evidence="1" key="1">
    <citation type="journal article" date="2021" name="Open Biol.">
        <title>Shared evolutionary footprints suggest mitochondrial oxidative damage underlies multiple complex I losses in fungi.</title>
        <authorList>
            <person name="Schikora-Tamarit M.A."/>
            <person name="Marcet-Houben M."/>
            <person name="Nosek J."/>
            <person name="Gabaldon T."/>
        </authorList>
    </citation>
    <scope>NUCLEOTIDE SEQUENCE</scope>
    <source>
        <strain evidence="1">CBS2887</strain>
    </source>
</reference>
<name>A0A9P8QBU1_WICPI</name>
<proteinExistence type="predicted"/>
<sequence>METTNRNEIALQDITQALINLRVLNPMKILDIYEIHDDENSNLKNLTGDLFLRWIVGDIPDNARTVAKVDKSLLNAENVKKPVIKEYLDQNNNMEIGLNTDGTNSGFNGNVSGTGAININDSDENWLQFLMKKKSKFDKSDKFKNTVLTDVVSTVHLNEPGNGLNSNVNAELDEDIPEYLREKLFTTNKENVKLSYEESIDDFDSF</sequence>
<comment type="caution">
    <text evidence="1">The sequence shown here is derived from an EMBL/GenBank/DDBJ whole genome shotgun (WGS) entry which is preliminary data.</text>
</comment>
<keyword evidence="2" id="KW-1185">Reference proteome</keyword>
<evidence type="ECO:0000313" key="2">
    <source>
        <dbReference type="Proteomes" id="UP000774326"/>
    </source>
</evidence>
<reference evidence="1" key="2">
    <citation type="submission" date="2021-01" db="EMBL/GenBank/DDBJ databases">
        <authorList>
            <person name="Schikora-Tamarit M.A."/>
        </authorList>
    </citation>
    <scope>NUCLEOTIDE SEQUENCE</scope>
    <source>
        <strain evidence="1">CBS2887</strain>
    </source>
</reference>
<dbReference type="AlphaFoldDB" id="A0A9P8QBU1"/>
<organism evidence="1 2">
    <name type="scientific">Wickerhamomyces pijperi</name>
    <name type="common">Yeast</name>
    <name type="synonym">Pichia pijperi</name>
    <dbReference type="NCBI Taxonomy" id="599730"/>
    <lineage>
        <taxon>Eukaryota</taxon>
        <taxon>Fungi</taxon>
        <taxon>Dikarya</taxon>
        <taxon>Ascomycota</taxon>
        <taxon>Saccharomycotina</taxon>
        <taxon>Saccharomycetes</taxon>
        <taxon>Phaffomycetales</taxon>
        <taxon>Wickerhamomycetaceae</taxon>
        <taxon>Wickerhamomyces</taxon>
    </lineage>
</organism>
<evidence type="ECO:0000313" key="1">
    <source>
        <dbReference type="EMBL" id="KAH3688058.1"/>
    </source>
</evidence>
<dbReference type="OrthoDB" id="5402929at2759"/>